<proteinExistence type="predicted"/>
<protein>
    <submittedName>
        <fullName evidence="2">Uncharacterized protein</fullName>
    </submittedName>
</protein>
<evidence type="ECO:0000313" key="2">
    <source>
        <dbReference type="EMBL" id="RWQ99538.1"/>
    </source>
</evidence>
<evidence type="ECO:0000313" key="3">
    <source>
        <dbReference type="Proteomes" id="UP000283841"/>
    </source>
</evidence>
<gene>
    <name evidence="2" type="ORF">C8Q69DRAFT_29028</name>
</gene>
<dbReference type="STRING" id="264951.A0A443I625"/>
<accession>A0A443I625</accession>
<dbReference type="AlphaFoldDB" id="A0A443I625"/>
<keyword evidence="3" id="KW-1185">Reference proteome</keyword>
<dbReference type="RefSeq" id="XP_028489183.1">
    <property type="nucleotide sequence ID" value="XM_028627008.1"/>
</dbReference>
<feature type="compositionally biased region" description="Low complexity" evidence="1">
    <location>
        <begin position="85"/>
        <end position="99"/>
    </location>
</feature>
<comment type="caution">
    <text evidence="2">The sequence shown here is derived from an EMBL/GenBank/DDBJ whole genome shotgun (WGS) entry which is preliminary data.</text>
</comment>
<name>A0A443I625_BYSSP</name>
<dbReference type="VEuPathDB" id="FungiDB:C8Q69DRAFT_29028"/>
<sequence>MESHLAELFARQVTLSNPPPSTSPHRGNNTTFPLHSTFQYALPGTSLQSFHDSSWKSSACLGIGDGRPIAPSFGVLGQRDPERLSVSSSQSDMSEQQQSKPSQTSVMTQGVTQEEGLGQKHPSANKLNKGDRETFAADVDMDIDNGNDCDFTEEGAEPYIMSGYEALARREYELSSMKTSLPEEPTTGAPYNPAYDPVYQGHGW</sequence>
<dbReference type="Proteomes" id="UP000283841">
    <property type="component" value="Unassembled WGS sequence"/>
</dbReference>
<feature type="compositionally biased region" description="Polar residues" evidence="1">
    <location>
        <begin position="100"/>
        <end position="112"/>
    </location>
</feature>
<dbReference type="GeneID" id="39596285"/>
<dbReference type="EMBL" id="RCNU01000001">
    <property type="protein sequence ID" value="RWQ99538.1"/>
    <property type="molecule type" value="Genomic_DNA"/>
</dbReference>
<evidence type="ECO:0000256" key="1">
    <source>
        <dbReference type="SAM" id="MobiDB-lite"/>
    </source>
</evidence>
<feature type="region of interest" description="Disordered" evidence="1">
    <location>
        <begin position="72"/>
        <end position="131"/>
    </location>
</feature>
<organism evidence="2 3">
    <name type="scientific">Byssochlamys spectabilis</name>
    <name type="common">Paecilomyces variotii</name>
    <dbReference type="NCBI Taxonomy" id="264951"/>
    <lineage>
        <taxon>Eukaryota</taxon>
        <taxon>Fungi</taxon>
        <taxon>Dikarya</taxon>
        <taxon>Ascomycota</taxon>
        <taxon>Pezizomycotina</taxon>
        <taxon>Eurotiomycetes</taxon>
        <taxon>Eurotiomycetidae</taxon>
        <taxon>Eurotiales</taxon>
        <taxon>Thermoascaceae</taxon>
        <taxon>Paecilomyces</taxon>
    </lineage>
</organism>
<reference evidence="2 3" key="1">
    <citation type="journal article" date="2018" name="Front. Microbiol.">
        <title>Genomic and genetic insights into a cosmopolitan fungus, Paecilomyces variotii (Eurotiales).</title>
        <authorList>
            <person name="Urquhart A.S."/>
            <person name="Mondo S.J."/>
            <person name="Makela M.R."/>
            <person name="Hane J.K."/>
            <person name="Wiebenga A."/>
            <person name="He G."/>
            <person name="Mihaltcheva S."/>
            <person name="Pangilinan J."/>
            <person name="Lipzen A."/>
            <person name="Barry K."/>
            <person name="de Vries R.P."/>
            <person name="Grigoriev I.V."/>
            <person name="Idnurm A."/>
        </authorList>
    </citation>
    <scope>NUCLEOTIDE SEQUENCE [LARGE SCALE GENOMIC DNA]</scope>
    <source>
        <strain evidence="2 3">CBS 101075</strain>
    </source>
</reference>